<sequence length="120" mass="12439">MAKYLILIYGDEQRWAAMSAQARSDLAAGHRALVEAAGPAVLDTRELTPAEVATTLRAGADGTVTVTDGPFLETKEAVGGFYLIEANDLDEVIGLASLLSEASADHGGVEIRPVAGADGR</sequence>
<dbReference type="Pfam" id="PF03795">
    <property type="entry name" value="YCII"/>
    <property type="match status" value="1"/>
</dbReference>
<name>A0ABV5SN83_9MICO</name>
<dbReference type="Proteomes" id="UP001589667">
    <property type="component" value="Unassembled WGS sequence"/>
</dbReference>
<evidence type="ECO:0000313" key="3">
    <source>
        <dbReference type="EMBL" id="MFB9641196.1"/>
    </source>
</evidence>
<comment type="similarity">
    <text evidence="1">Belongs to the YciI family.</text>
</comment>
<dbReference type="EMBL" id="JBHMBL010000001">
    <property type="protein sequence ID" value="MFB9641196.1"/>
    <property type="molecule type" value="Genomic_DNA"/>
</dbReference>
<evidence type="ECO:0000259" key="2">
    <source>
        <dbReference type="Pfam" id="PF03795"/>
    </source>
</evidence>
<gene>
    <name evidence="3" type="ORF">ACFFQV_02730</name>
</gene>
<proteinExistence type="inferred from homology"/>
<dbReference type="PANTHER" id="PTHR35174">
    <property type="entry name" value="BLL7171 PROTEIN-RELATED"/>
    <property type="match status" value="1"/>
</dbReference>
<keyword evidence="4" id="KW-1185">Reference proteome</keyword>
<dbReference type="InterPro" id="IPR011008">
    <property type="entry name" value="Dimeric_a/b-barrel"/>
</dbReference>
<dbReference type="PANTHER" id="PTHR35174:SF3">
    <property type="entry name" value="BLL7171 PROTEIN"/>
    <property type="match status" value="1"/>
</dbReference>
<evidence type="ECO:0000313" key="4">
    <source>
        <dbReference type="Proteomes" id="UP001589667"/>
    </source>
</evidence>
<dbReference type="RefSeq" id="WP_157422818.1">
    <property type="nucleotide sequence ID" value="NZ_BAAANI010000006.1"/>
</dbReference>
<reference evidence="3 4" key="1">
    <citation type="submission" date="2024-09" db="EMBL/GenBank/DDBJ databases">
        <authorList>
            <person name="Sun Q."/>
            <person name="Mori K."/>
        </authorList>
    </citation>
    <scope>NUCLEOTIDE SEQUENCE [LARGE SCALE GENOMIC DNA]</scope>
    <source>
        <strain evidence="3 4">JCM 14321</strain>
    </source>
</reference>
<accession>A0ABV5SN83</accession>
<evidence type="ECO:0000256" key="1">
    <source>
        <dbReference type="ARBA" id="ARBA00007689"/>
    </source>
</evidence>
<dbReference type="SUPFAM" id="SSF54909">
    <property type="entry name" value="Dimeric alpha+beta barrel"/>
    <property type="match status" value="1"/>
</dbReference>
<dbReference type="InterPro" id="IPR005545">
    <property type="entry name" value="YCII"/>
</dbReference>
<feature type="domain" description="YCII-related" evidence="2">
    <location>
        <begin position="3"/>
        <end position="114"/>
    </location>
</feature>
<organism evidence="3 4">
    <name type="scientific">Agromyces lapidis</name>
    <dbReference type="NCBI Taxonomy" id="279574"/>
    <lineage>
        <taxon>Bacteria</taxon>
        <taxon>Bacillati</taxon>
        <taxon>Actinomycetota</taxon>
        <taxon>Actinomycetes</taxon>
        <taxon>Micrococcales</taxon>
        <taxon>Microbacteriaceae</taxon>
        <taxon>Agromyces</taxon>
    </lineage>
</organism>
<comment type="caution">
    <text evidence="3">The sequence shown here is derived from an EMBL/GenBank/DDBJ whole genome shotgun (WGS) entry which is preliminary data.</text>
</comment>
<dbReference type="Gene3D" id="3.30.70.1060">
    <property type="entry name" value="Dimeric alpha+beta barrel"/>
    <property type="match status" value="1"/>
</dbReference>
<protein>
    <submittedName>
        <fullName evidence="3">YciI family protein</fullName>
    </submittedName>
</protein>